<dbReference type="Gene3D" id="1.10.940.10">
    <property type="entry name" value="NusB-like"/>
    <property type="match status" value="1"/>
</dbReference>
<evidence type="ECO:0000256" key="2">
    <source>
        <dbReference type="ARBA" id="ARBA00022814"/>
    </source>
</evidence>
<reference evidence="8" key="1">
    <citation type="submission" date="2021-02" db="EMBL/GenBank/DDBJ databases">
        <title>Infant gut strain persistence is associated with maternal origin, phylogeny, and functional potential including surface adhesion and iron acquisition.</title>
        <authorList>
            <person name="Lou Y.C."/>
        </authorList>
    </citation>
    <scope>NUCLEOTIDE SEQUENCE</scope>
    <source>
        <strain evidence="8">L2_039_000G1_dasL2_039_000G1_concoct_11</strain>
    </source>
</reference>
<keyword evidence="2 6" id="KW-0889">Transcription antitermination</keyword>
<dbReference type="SUPFAM" id="SSF48013">
    <property type="entry name" value="NusB-like"/>
    <property type="match status" value="1"/>
</dbReference>
<dbReference type="PANTHER" id="PTHR11078">
    <property type="entry name" value="N UTILIZATION SUBSTANCE PROTEIN B-RELATED"/>
    <property type="match status" value="1"/>
</dbReference>
<comment type="function">
    <text evidence="6">Involved in transcription antitermination. Required for transcription of ribosomal RNA (rRNA) genes. Binds specifically to the boxA antiterminator sequence of the ribosomal RNA (rrn) operons.</text>
</comment>
<evidence type="ECO:0000256" key="6">
    <source>
        <dbReference type="HAMAP-Rule" id="MF_00073"/>
    </source>
</evidence>
<evidence type="ECO:0000313" key="9">
    <source>
        <dbReference type="Proteomes" id="UP000727506"/>
    </source>
</evidence>
<keyword evidence="4 6" id="KW-0805">Transcription regulation</keyword>
<evidence type="ECO:0000256" key="4">
    <source>
        <dbReference type="ARBA" id="ARBA00023015"/>
    </source>
</evidence>
<dbReference type="CDD" id="cd00619">
    <property type="entry name" value="Terminator_NusB"/>
    <property type="match status" value="1"/>
</dbReference>
<evidence type="ECO:0000259" key="7">
    <source>
        <dbReference type="Pfam" id="PF01029"/>
    </source>
</evidence>
<dbReference type="GO" id="GO:0003723">
    <property type="term" value="F:RNA binding"/>
    <property type="evidence" value="ECO:0007669"/>
    <property type="project" value="UniProtKB-UniRule"/>
</dbReference>
<dbReference type="AlphaFoldDB" id="A0A943YY21"/>
<keyword evidence="5 6" id="KW-0804">Transcription</keyword>
<keyword evidence="3 6" id="KW-0694">RNA-binding</keyword>
<accession>A0A943YY21</accession>
<evidence type="ECO:0000313" key="8">
    <source>
        <dbReference type="EMBL" id="MBS6940578.1"/>
    </source>
</evidence>
<dbReference type="GO" id="GO:0006353">
    <property type="term" value="P:DNA-templated transcription termination"/>
    <property type="evidence" value="ECO:0007669"/>
    <property type="project" value="UniProtKB-UniRule"/>
</dbReference>
<protein>
    <recommendedName>
        <fullName evidence="6">Transcription antitermination protein NusB</fullName>
    </recommendedName>
    <alternativeName>
        <fullName evidence="6">Antitermination factor NusB</fullName>
    </alternativeName>
</protein>
<evidence type="ECO:0000256" key="3">
    <source>
        <dbReference type="ARBA" id="ARBA00022884"/>
    </source>
</evidence>
<dbReference type="InterPro" id="IPR035926">
    <property type="entry name" value="NusB-like_sf"/>
</dbReference>
<proteinExistence type="inferred from homology"/>
<comment type="caution">
    <text evidence="8">The sequence shown here is derived from an EMBL/GenBank/DDBJ whole genome shotgun (WGS) entry which is preliminary data.</text>
</comment>
<name>A0A943YY21_9ACTN</name>
<dbReference type="GO" id="GO:0031564">
    <property type="term" value="P:transcription antitermination"/>
    <property type="evidence" value="ECO:0007669"/>
    <property type="project" value="UniProtKB-KW"/>
</dbReference>
<dbReference type="HAMAP" id="MF_00073">
    <property type="entry name" value="NusB"/>
    <property type="match status" value="1"/>
</dbReference>
<sequence>MKRHERSLARRCALQVLYQGEILNKPADQVVDEGLVPDEAGMGDYARMLIMGVSSHKSELDRIIGASSQNWAIDRMPVVDRSILRLAVFELKYVDDVPVSVSINEAVELAKEFGGEDDSHRFVNGILGRIARDNELELAMNAPLHGISKPAAAEVSQAADAAAAEPAE</sequence>
<dbReference type="EMBL" id="JAGZSV010000044">
    <property type="protein sequence ID" value="MBS6940578.1"/>
    <property type="molecule type" value="Genomic_DNA"/>
</dbReference>
<evidence type="ECO:0000256" key="1">
    <source>
        <dbReference type="ARBA" id="ARBA00005952"/>
    </source>
</evidence>
<dbReference type="InterPro" id="IPR006027">
    <property type="entry name" value="NusB_RsmB_TIM44"/>
</dbReference>
<feature type="domain" description="NusB/RsmB/TIM44" evidence="7">
    <location>
        <begin position="9"/>
        <end position="132"/>
    </location>
</feature>
<dbReference type="InterPro" id="IPR011605">
    <property type="entry name" value="NusB_fam"/>
</dbReference>
<dbReference type="NCBIfam" id="TIGR01951">
    <property type="entry name" value="nusB"/>
    <property type="match status" value="1"/>
</dbReference>
<dbReference type="GO" id="GO:0005829">
    <property type="term" value="C:cytosol"/>
    <property type="evidence" value="ECO:0007669"/>
    <property type="project" value="TreeGrafter"/>
</dbReference>
<dbReference type="Pfam" id="PF01029">
    <property type="entry name" value="NusB"/>
    <property type="match status" value="1"/>
</dbReference>
<dbReference type="PANTHER" id="PTHR11078:SF3">
    <property type="entry name" value="ANTITERMINATION NUSB DOMAIN-CONTAINING PROTEIN"/>
    <property type="match status" value="1"/>
</dbReference>
<organism evidence="8 9">
    <name type="scientific">Slackia piriformis</name>
    <dbReference type="NCBI Taxonomy" id="626934"/>
    <lineage>
        <taxon>Bacteria</taxon>
        <taxon>Bacillati</taxon>
        <taxon>Actinomycetota</taxon>
        <taxon>Coriobacteriia</taxon>
        <taxon>Eggerthellales</taxon>
        <taxon>Eggerthellaceae</taxon>
        <taxon>Slackia</taxon>
    </lineage>
</organism>
<dbReference type="Proteomes" id="UP000727506">
    <property type="component" value="Unassembled WGS sequence"/>
</dbReference>
<evidence type="ECO:0000256" key="5">
    <source>
        <dbReference type="ARBA" id="ARBA00023163"/>
    </source>
</evidence>
<comment type="similarity">
    <text evidence="1 6">Belongs to the NusB family.</text>
</comment>
<gene>
    <name evidence="6 8" type="primary">nusB</name>
    <name evidence="8" type="ORF">KH142_03675</name>
</gene>